<dbReference type="PROSITE" id="PS51456">
    <property type="entry name" value="MYOSIN_MOTOR"/>
    <property type="match status" value="1"/>
</dbReference>
<keyword evidence="5 6" id="KW-0009">Actin-binding</keyword>
<reference evidence="10 11" key="1">
    <citation type="journal article" date="2024" name="BMC Biol.">
        <title>Comparative genomics of Ascetosporea gives new insight into the evolutionary basis for animal parasitism in Rhizaria.</title>
        <authorList>
            <person name="Hiltunen Thoren M."/>
            <person name="Onut-Brannstrom I."/>
            <person name="Alfjorden A."/>
            <person name="Peckova H."/>
            <person name="Swords F."/>
            <person name="Hooper C."/>
            <person name="Holzer A.S."/>
            <person name="Bass D."/>
            <person name="Burki F."/>
        </authorList>
    </citation>
    <scope>NUCLEOTIDE SEQUENCE [LARGE SCALE GENOMIC DNA]</scope>
    <source>
        <strain evidence="10">20-A016</strain>
    </source>
</reference>
<feature type="compositionally biased region" description="Basic and acidic residues" evidence="7">
    <location>
        <begin position="1179"/>
        <end position="1192"/>
    </location>
</feature>
<comment type="caution">
    <text evidence="10">The sequence shown here is derived from an EMBL/GenBank/DDBJ whole genome shotgun (WGS) entry which is preliminary data.</text>
</comment>
<dbReference type="InterPro" id="IPR008936">
    <property type="entry name" value="Rho_GTPase_activation_prot"/>
</dbReference>
<evidence type="ECO:0000256" key="4">
    <source>
        <dbReference type="ARBA" id="ARBA00023175"/>
    </source>
</evidence>
<evidence type="ECO:0000256" key="6">
    <source>
        <dbReference type="PROSITE-ProRule" id="PRU00782"/>
    </source>
</evidence>
<dbReference type="CDD" id="cd00124">
    <property type="entry name" value="MYSc"/>
    <property type="match status" value="1"/>
</dbReference>
<evidence type="ECO:0000256" key="5">
    <source>
        <dbReference type="ARBA" id="ARBA00023203"/>
    </source>
</evidence>
<dbReference type="Gene3D" id="1.20.120.720">
    <property type="entry name" value="Myosin VI head, motor domain, U50 subdomain"/>
    <property type="match status" value="1"/>
</dbReference>
<dbReference type="EMBL" id="JBDODL010000161">
    <property type="protein sequence ID" value="MES1918942.1"/>
    <property type="molecule type" value="Genomic_DNA"/>
</dbReference>
<dbReference type="InterPro" id="IPR025662">
    <property type="entry name" value="Sigma_54_int_dom_ATP-bd_1"/>
</dbReference>
<dbReference type="PANTHER" id="PTHR13140">
    <property type="entry name" value="MYOSIN"/>
    <property type="match status" value="1"/>
</dbReference>
<name>A0ABV2AH63_9EUKA</name>
<dbReference type="Pfam" id="PF00620">
    <property type="entry name" value="RhoGAP"/>
    <property type="match status" value="1"/>
</dbReference>
<evidence type="ECO:0000259" key="8">
    <source>
        <dbReference type="PROSITE" id="PS50238"/>
    </source>
</evidence>
<dbReference type="SMART" id="SM00242">
    <property type="entry name" value="MYSc"/>
    <property type="match status" value="1"/>
</dbReference>
<dbReference type="PANTHER" id="PTHR13140:SF706">
    <property type="entry name" value="DILUTE CLASS UNCONVENTIONAL MYOSIN, ISOFORM C"/>
    <property type="match status" value="1"/>
</dbReference>
<protein>
    <submittedName>
        <fullName evidence="10">Motor activity</fullName>
    </submittedName>
</protein>
<dbReference type="Gene3D" id="1.20.58.530">
    <property type="match status" value="1"/>
</dbReference>
<feature type="compositionally biased region" description="Polar residues" evidence="7">
    <location>
        <begin position="771"/>
        <end position="780"/>
    </location>
</feature>
<proteinExistence type="inferred from homology"/>
<keyword evidence="11" id="KW-1185">Reference proteome</keyword>
<feature type="domain" description="Myosin motor" evidence="9">
    <location>
        <begin position="390"/>
        <end position="1105"/>
    </location>
</feature>
<evidence type="ECO:0000256" key="2">
    <source>
        <dbReference type="ARBA" id="ARBA00022840"/>
    </source>
</evidence>
<dbReference type="Gene3D" id="3.40.850.10">
    <property type="entry name" value="Kinesin motor domain"/>
    <property type="match status" value="1"/>
</dbReference>
<feature type="region of interest" description="Disordered" evidence="7">
    <location>
        <begin position="759"/>
        <end position="789"/>
    </location>
</feature>
<dbReference type="Gene3D" id="1.10.555.10">
    <property type="entry name" value="Rho GTPase activation protein"/>
    <property type="match status" value="1"/>
</dbReference>
<dbReference type="PRINTS" id="PR00193">
    <property type="entry name" value="MYOSINHEAVY"/>
</dbReference>
<keyword evidence="1 6" id="KW-0547">Nucleotide-binding</keyword>
<dbReference type="PROSITE" id="PS50238">
    <property type="entry name" value="RHOGAP"/>
    <property type="match status" value="1"/>
</dbReference>
<evidence type="ECO:0000313" key="11">
    <source>
        <dbReference type="Proteomes" id="UP001439008"/>
    </source>
</evidence>
<dbReference type="Gene3D" id="1.10.10.820">
    <property type="match status" value="1"/>
</dbReference>
<dbReference type="InterPro" id="IPR000198">
    <property type="entry name" value="RhoGAP_dom"/>
</dbReference>
<dbReference type="SMART" id="SM00324">
    <property type="entry name" value="RhoGAP"/>
    <property type="match status" value="1"/>
</dbReference>
<dbReference type="InterPro" id="IPR036961">
    <property type="entry name" value="Kinesin_motor_dom_sf"/>
</dbReference>
<dbReference type="Pfam" id="PF00063">
    <property type="entry name" value="Myosin_head"/>
    <property type="match status" value="2"/>
</dbReference>
<dbReference type="SUPFAM" id="SSF52540">
    <property type="entry name" value="P-loop containing nucleoside triphosphate hydrolases"/>
    <property type="match status" value="1"/>
</dbReference>
<comment type="similarity">
    <text evidence="6">Belongs to the TRAFAC class myosin-kinesin ATPase superfamily. Myosin family.</text>
</comment>
<evidence type="ECO:0000313" key="10">
    <source>
        <dbReference type="EMBL" id="MES1918942.1"/>
    </source>
</evidence>
<keyword evidence="3 6" id="KW-0518">Myosin</keyword>
<dbReference type="SUPFAM" id="SSF48350">
    <property type="entry name" value="GTPase activation domain, GAP"/>
    <property type="match status" value="1"/>
</dbReference>
<evidence type="ECO:0000256" key="3">
    <source>
        <dbReference type="ARBA" id="ARBA00023123"/>
    </source>
</evidence>
<evidence type="ECO:0000256" key="7">
    <source>
        <dbReference type="SAM" id="MobiDB-lite"/>
    </source>
</evidence>
<evidence type="ECO:0000259" key="9">
    <source>
        <dbReference type="PROSITE" id="PS51456"/>
    </source>
</evidence>
<dbReference type="CDD" id="cd00159">
    <property type="entry name" value="RhoGAP"/>
    <property type="match status" value="1"/>
</dbReference>
<keyword evidence="4 6" id="KW-0505">Motor protein</keyword>
<gene>
    <name evidence="10" type="primary">Myo22_1</name>
    <name evidence="10" type="ORF">MHBO_000827</name>
</gene>
<keyword evidence="2 6" id="KW-0067">ATP-binding</keyword>
<feature type="region of interest" description="Disordered" evidence="7">
    <location>
        <begin position="1171"/>
        <end position="1192"/>
    </location>
</feature>
<feature type="domain" description="Rho-GAP" evidence="8">
    <location>
        <begin position="181"/>
        <end position="366"/>
    </location>
</feature>
<dbReference type="InterPro" id="IPR001609">
    <property type="entry name" value="Myosin_head_motor_dom-like"/>
</dbReference>
<dbReference type="PROSITE" id="PS00675">
    <property type="entry name" value="SIGMA54_INTERACT_1"/>
    <property type="match status" value="1"/>
</dbReference>
<dbReference type="InterPro" id="IPR027417">
    <property type="entry name" value="P-loop_NTPase"/>
</dbReference>
<evidence type="ECO:0000256" key="1">
    <source>
        <dbReference type="ARBA" id="ARBA00022741"/>
    </source>
</evidence>
<sequence length="1248" mass="145015">MDNKTFAKDLEFSNENSTAFENTKRILTLIQKQFVKLNGDEVKKAFLERMDTRQMEFYYTKIQRDGETFENVIDPVFLANMAKFVLMKQDQKCFDFFSPEFFLLPEEDISKTFESSTTSNKDILSKLMSMCCKVLKNFPNRNVKKMAGKISKSLVKCLKTFKNKIDFILNANKVALFIQNLILEFFRSEQIDVDQFEKLKHLFFELKCECEVGIFRTSPNSFQLKDLVHFYEQMGVQNTGNLTCKLVASCIKFWLGNLSFSSEIEKMQKIFPQYSIPFDIDTKDKTEIRKLYESVTGRKRIVLKSFLDLTNRVSQNSKINKMGIKNLSTIFTPLLVEFPFSVLEKQTLFYYLNVVQSLMSDYSQNISEYARIDQKQKSKIVFGKKNKANKKSEDLMEIDKLNKIAVLEDLRDEFKRRQTYMEFASVLISVNPFKFYDNETDAKNYSTEKRAHINKLALNVYEKLSKGQNQSIIFSGESGSGKTFMADCCLKYFLSKSKDSNSLGKQIEKNIPIFESFGNAKTSLNASSSRFGKFTKIFLDSDEEMSSAEIEVYLLETNRLTLRDNPQEERNFNLFYEFLASSRLSNLKEKLFGAKNPYNFNYLKDLKNSFIEDDALNFDILLNSMESIGFTQSEIENVFKLVSCILLLGNLNFSKSKEEMAKIQNLAKFLKIDPKNLQTCLSEKTIVVAKRESFCSPLASKEAKENRDFINQFLYKTLFGWIVAKTNSFLHIKNQTNCNPRTSRDFIKDDINSINSCNRNMMNENDEKSTLNENSGTRNKSLSREPKLKSSKEELQVNFLDFFGFENLSRNSFEQLCANFVSEKLHLIFKKDMLHNEEQFQCEESILEEAKINLNDANSRAIEALDGPRGFFNSFEESISLGVTSDNSLQIKIEENFKKLPFFRLKKSRMNSIVIEHFTEPVEYNFEGMIVKNKNKISANFETIVAESEWAFLKEVVSDQILRSNRRNSSVSKKFRYRIERLIKMLQKTKISYVKCIKSNKKSHPEKFEDGYVLKQLGNTGIFDHLENRRKGYCHHYEIKDFVKKFGFLVKEEKSDKDAVELLVSKIGFDALIGRNRLFCKKEGMEKLKKFEKNCEKEAVDTLQTFIRVTIHKHNTKLALQTRFEKGGIRAELNIVRVESAQPELIKTNTKRNSVKKTFRSSVLEGLGRFFSPRKGRNKSKDAQRTSREDLNDKIKAKRLQFTSPIHKETKVKGFEKLDESSLITKKQPVSHVAMMKMKYEKLIAGNQ</sequence>
<dbReference type="Proteomes" id="UP001439008">
    <property type="component" value="Unassembled WGS sequence"/>
</dbReference>
<feature type="binding site" evidence="6">
    <location>
        <begin position="476"/>
        <end position="483"/>
    </location>
    <ligand>
        <name>ATP</name>
        <dbReference type="ChEBI" id="CHEBI:30616"/>
    </ligand>
</feature>
<accession>A0ABV2AH63</accession>
<feature type="region of interest" description="Actin-binding" evidence="6">
    <location>
        <begin position="979"/>
        <end position="1001"/>
    </location>
</feature>
<organism evidence="10 11">
    <name type="scientific">Bonamia ostreae</name>
    <dbReference type="NCBI Taxonomy" id="126728"/>
    <lineage>
        <taxon>Eukaryota</taxon>
        <taxon>Sar</taxon>
        <taxon>Rhizaria</taxon>
        <taxon>Endomyxa</taxon>
        <taxon>Ascetosporea</taxon>
        <taxon>Haplosporida</taxon>
        <taxon>Bonamia</taxon>
    </lineage>
</organism>